<evidence type="ECO:0000313" key="1">
    <source>
        <dbReference type="EMBL" id="KAE8409407.1"/>
    </source>
</evidence>
<accession>A0A5N7DSF7</accession>
<organism evidence="1 2">
    <name type="scientific">Aspergillus pseudonomiae</name>
    <dbReference type="NCBI Taxonomy" id="1506151"/>
    <lineage>
        <taxon>Eukaryota</taxon>
        <taxon>Fungi</taxon>
        <taxon>Dikarya</taxon>
        <taxon>Ascomycota</taxon>
        <taxon>Pezizomycotina</taxon>
        <taxon>Eurotiomycetes</taxon>
        <taxon>Eurotiomycetidae</taxon>
        <taxon>Eurotiales</taxon>
        <taxon>Aspergillaceae</taxon>
        <taxon>Aspergillus</taxon>
        <taxon>Aspergillus subgen. Circumdati</taxon>
    </lineage>
</organism>
<evidence type="ECO:0000313" key="2">
    <source>
        <dbReference type="Proteomes" id="UP000325579"/>
    </source>
</evidence>
<dbReference type="RefSeq" id="XP_031946726.1">
    <property type="nucleotide sequence ID" value="XM_032080723.1"/>
</dbReference>
<dbReference type="Proteomes" id="UP000325579">
    <property type="component" value="Unassembled WGS sequence"/>
</dbReference>
<dbReference type="EMBL" id="ML736740">
    <property type="protein sequence ID" value="KAE8409407.1"/>
    <property type="molecule type" value="Genomic_DNA"/>
</dbReference>
<proteinExistence type="predicted"/>
<gene>
    <name evidence="1" type="ORF">BDV37DRAFT_237446</name>
</gene>
<sequence length="121" mass="13879">MSYCQATFFKQSLLQHDSIMLFPPSPCTKASPRSRSTPIFFTRRERDEQSTRSHPSLSIFGCLPWLPVAHAHRHTQRFRIDISTAFITVPARAGPTRVFPFWDPQARILSHVWYGNTGAYG</sequence>
<dbReference type="GeneID" id="43665414"/>
<dbReference type="AlphaFoldDB" id="A0A5N7DSF7"/>
<name>A0A5N7DSF7_9EURO</name>
<reference evidence="1 2" key="1">
    <citation type="submission" date="2019-04" db="EMBL/GenBank/DDBJ databases">
        <authorList>
            <consortium name="DOE Joint Genome Institute"/>
            <person name="Mondo S."/>
            <person name="Kjaerbolling I."/>
            <person name="Vesth T."/>
            <person name="Frisvad J.C."/>
            <person name="Nybo J.L."/>
            <person name="Theobald S."/>
            <person name="Kildgaard S."/>
            <person name="Isbrandt T."/>
            <person name="Kuo A."/>
            <person name="Sato A."/>
            <person name="Lyhne E.K."/>
            <person name="Kogle M.E."/>
            <person name="Wiebenga A."/>
            <person name="Kun R.S."/>
            <person name="Lubbers R.J."/>
            <person name="Makela M.R."/>
            <person name="Barry K."/>
            <person name="Chovatia M."/>
            <person name="Clum A."/>
            <person name="Daum C."/>
            <person name="Haridas S."/>
            <person name="He G."/>
            <person name="LaButti K."/>
            <person name="Lipzen A."/>
            <person name="Riley R."/>
            <person name="Salamov A."/>
            <person name="Simmons B.A."/>
            <person name="Magnuson J.K."/>
            <person name="Henrissat B."/>
            <person name="Mortensen U.H."/>
            <person name="Larsen T.O."/>
            <person name="Devries R.P."/>
            <person name="Grigoriev I.V."/>
            <person name="Machida M."/>
            <person name="Baker S.E."/>
            <person name="Andersen M.R."/>
            <person name="Cantor M.N."/>
            <person name="Hua S.X."/>
        </authorList>
    </citation>
    <scope>NUCLEOTIDE SEQUENCE [LARGE SCALE GENOMIC DNA]</scope>
    <source>
        <strain evidence="1 2">CBS 119388</strain>
    </source>
</reference>
<protein>
    <submittedName>
        <fullName evidence="1">Uncharacterized protein</fullName>
    </submittedName>
</protein>
<keyword evidence="2" id="KW-1185">Reference proteome</keyword>